<evidence type="ECO:0000313" key="2">
    <source>
        <dbReference type="Proteomes" id="UP000589485"/>
    </source>
</evidence>
<keyword evidence="2" id="KW-1185">Reference proteome</keyword>
<organism evidence="1 2">
    <name type="scientific">Sapayoa aenigma</name>
    <name type="common">broad-billed sapayoa</name>
    <dbReference type="NCBI Taxonomy" id="239371"/>
    <lineage>
        <taxon>Eukaryota</taxon>
        <taxon>Metazoa</taxon>
        <taxon>Chordata</taxon>
        <taxon>Craniata</taxon>
        <taxon>Vertebrata</taxon>
        <taxon>Euteleostomi</taxon>
        <taxon>Archelosauria</taxon>
        <taxon>Archosauria</taxon>
        <taxon>Dinosauria</taxon>
        <taxon>Saurischia</taxon>
        <taxon>Theropoda</taxon>
        <taxon>Coelurosauria</taxon>
        <taxon>Aves</taxon>
        <taxon>Neognathae</taxon>
        <taxon>Neoaves</taxon>
        <taxon>Telluraves</taxon>
        <taxon>Australaves</taxon>
        <taxon>Passeriformes</taxon>
        <taxon>Tyrannidae</taxon>
        <taxon>Sapayoa</taxon>
    </lineage>
</organism>
<gene>
    <name evidence="1" type="primary">Uaca</name>
    <name evidence="1" type="ORF">SAPAEN_R14997</name>
</gene>
<feature type="non-terminal residue" evidence="1">
    <location>
        <position position="1"/>
    </location>
</feature>
<accession>A0A7K7T6C0</accession>
<reference evidence="1 2" key="1">
    <citation type="submission" date="2019-09" db="EMBL/GenBank/DDBJ databases">
        <title>Bird 10,000 Genomes (B10K) Project - Family phase.</title>
        <authorList>
            <person name="Zhang G."/>
        </authorList>
    </citation>
    <scope>NUCLEOTIDE SEQUENCE [LARGE SCALE GENOMIC DNA]</scope>
    <source>
        <strain evidence="1">B10K-DU-030-41</strain>
        <tissue evidence="1">Muscle</tissue>
    </source>
</reference>
<dbReference type="AlphaFoldDB" id="A0A7K7T6C0"/>
<dbReference type="Proteomes" id="UP000589485">
    <property type="component" value="Unassembled WGS sequence"/>
</dbReference>
<proteinExistence type="predicted"/>
<dbReference type="OrthoDB" id="341259at2759"/>
<evidence type="ECO:0000313" key="1">
    <source>
        <dbReference type="EMBL" id="NXA12288.1"/>
    </source>
</evidence>
<dbReference type="EMBL" id="VZSY01000709">
    <property type="protein sequence ID" value="NXA12288.1"/>
    <property type="molecule type" value="Genomic_DNA"/>
</dbReference>
<comment type="caution">
    <text evidence="1">The sequence shown here is derived from an EMBL/GenBank/DDBJ whole genome shotgun (WGS) entry which is preliminary data.</text>
</comment>
<protein>
    <submittedName>
        <fullName evidence="1">UACA protein</fullName>
    </submittedName>
</protein>
<name>A0A7K7T6C0_9TYRA</name>
<feature type="non-terminal residue" evidence="1">
    <location>
        <position position="156"/>
    </location>
</feature>
<sequence length="156" mass="17051">QSLGALRERAARLERVCRDKDGKLKQLLVETEKLSAEVLGLRGQSARLQLQLEVGTEPGGTQGHLVSPCVTPCPRMSQSATLCHPVSLCQCHSMSPCVPWCHPLSPSPLSQVQQKQHRDTVAVYRTHLLRAAQGFMDEGVHAALLRILRDQAEAGS</sequence>